<sequence length="180" mass="20992">MGNIIPIVEKKDFLKSFLKQYELKRRECAWLLNYLMSDDQLMERVHFVEKAAHTPKALIISTKGVDSIPFSFHKQKHITTDAEKAFHDIRLNQTEDVYIELHFNGAKQFPPYLTVLEENPFIPENLELAVAYEQEAEKVLDVSIKTFKRDRLLKAIDAALDQDDKTQFNLLVSELQKLDQ</sequence>
<dbReference type="NCBIfam" id="NF002965">
    <property type="entry name" value="PRK03636.1"/>
    <property type="match status" value="1"/>
</dbReference>
<dbReference type="RefSeq" id="WP_144448979.1">
    <property type="nucleotide sequence ID" value="NZ_VLKZ01000002.1"/>
</dbReference>
<evidence type="ECO:0000313" key="4">
    <source>
        <dbReference type="Proteomes" id="UP000315711"/>
    </source>
</evidence>
<dbReference type="HAMAP" id="MF_00760">
    <property type="entry name" value="UPF0302"/>
    <property type="match status" value="1"/>
</dbReference>
<dbReference type="Pfam" id="PF08864">
    <property type="entry name" value="UPF0302"/>
    <property type="match status" value="1"/>
</dbReference>
<evidence type="ECO:0000313" key="3">
    <source>
        <dbReference type="EMBL" id="TWI58871.1"/>
    </source>
</evidence>
<accession>A0A562QQ38</accession>
<dbReference type="InterPro" id="IPR038091">
    <property type="entry name" value="UPF0302_N_sf"/>
</dbReference>
<dbReference type="OrthoDB" id="2155814at2"/>
<comment type="similarity">
    <text evidence="1">Belongs to the UPF0302 family.</text>
</comment>
<dbReference type="Proteomes" id="UP000315711">
    <property type="component" value="Unassembled WGS sequence"/>
</dbReference>
<dbReference type="InterPro" id="IPR014963">
    <property type="entry name" value="UPF0302_N"/>
</dbReference>
<gene>
    <name evidence="3" type="ORF">IQ10_00579</name>
</gene>
<organism evidence="3 4">
    <name type="scientific">Halalkalibacter nanhaiisediminis</name>
    <dbReference type="NCBI Taxonomy" id="688079"/>
    <lineage>
        <taxon>Bacteria</taxon>
        <taxon>Bacillati</taxon>
        <taxon>Bacillota</taxon>
        <taxon>Bacilli</taxon>
        <taxon>Bacillales</taxon>
        <taxon>Bacillaceae</taxon>
        <taxon>Halalkalibacter</taxon>
    </lineage>
</organism>
<dbReference type="PIRSF" id="PIRSF007165">
    <property type="entry name" value="UCP007165"/>
    <property type="match status" value="1"/>
</dbReference>
<dbReference type="Gene3D" id="3.40.1530.30">
    <property type="entry name" value="Uncharacterised family UPF0302, N-terminal domain"/>
    <property type="match status" value="1"/>
</dbReference>
<dbReference type="InterPro" id="IPR027393">
    <property type="entry name" value="Virus_scaffolding_prot_C"/>
</dbReference>
<feature type="domain" description="IDEAL" evidence="2">
    <location>
        <begin position="139"/>
        <end position="175"/>
    </location>
</feature>
<dbReference type="Gene3D" id="4.10.810.10">
    <property type="entry name" value="Virus Scaffolding Protein, Chain A"/>
    <property type="match status" value="1"/>
</dbReference>
<proteinExistence type="inferred from homology"/>
<protein>
    <recommendedName>
        <fullName evidence="1">UPF0302 protein IQ10_00579</fullName>
    </recommendedName>
</protein>
<dbReference type="InterPro" id="IPR014957">
    <property type="entry name" value="IDEAL_dom"/>
</dbReference>
<comment type="caution">
    <text evidence="3">The sequence shown here is derived from an EMBL/GenBank/DDBJ whole genome shotgun (WGS) entry which is preliminary data.</text>
</comment>
<reference evidence="3 4" key="1">
    <citation type="journal article" date="2015" name="Stand. Genomic Sci.">
        <title>Genomic Encyclopedia of Bacterial and Archaeal Type Strains, Phase III: the genomes of soil and plant-associated and newly described type strains.</title>
        <authorList>
            <person name="Whitman W.B."/>
            <person name="Woyke T."/>
            <person name="Klenk H.P."/>
            <person name="Zhou Y."/>
            <person name="Lilburn T.G."/>
            <person name="Beck B.J."/>
            <person name="De Vos P."/>
            <person name="Vandamme P."/>
            <person name="Eisen J.A."/>
            <person name="Garrity G."/>
            <person name="Hugenholtz P."/>
            <person name="Kyrpides N.C."/>
        </authorList>
    </citation>
    <scope>NUCLEOTIDE SEQUENCE [LARGE SCALE GENOMIC DNA]</scope>
    <source>
        <strain evidence="3 4">CGMCC 1.10116</strain>
    </source>
</reference>
<evidence type="ECO:0000256" key="1">
    <source>
        <dbReference type="HAMAP-Rule" id="MF_00760"/>
    </source>
</evidence>
<keyword evidence="4" id="KW-1185">Reference proteome</keyword>
<dbReference type="AlphaFoldDB" id="A0A562QQ38"/>
<name>A0A562QQ38_9BACI</name>
<dbReference type="EMBL" id="VLKZ01000002">
    <property type="protein sequence ID" value="TWI58871.1"/>
    <property type="molecule type" value="Genomic_DNA"/>
</dbReference>
<dbReference type="SMART" id="SM00914">
    <property type="entry name" value="IDEAL"/>
    <property type="match status" value="1"/>
</dbReference>
<dbReference type="Pfam" id="PF08858">
    <property type="entry name" value="IDEAL"/>
    <property type="match status" value="1"/>
</dbReference>
<dbReference type="InterPro" id="IPR011188">
    <property type="entry name" value="UPF0302"/>
</dbReference>
<evidence type="ECO:0000259" key="2">
    <source>
        <dbReference type="SMART" id="SM00914"/>
    </source>
</evidence>